<dbReference type="InterPro" id="IPR005119">
    <property type="entry name" value="LysR_subst-bd"/>
</dbReference>
<evidence type="ECO:0000313" key="7">
    <source>
        <dbReference type="Proteomes" id="UP000218765"/>
    </source>
</evidence>
<evidence type="ECO:0000256" key="3">
    <source>
        <dbReference type="ARBA" id="ARBA00023125"/>
    </source>
</evidence>
<feature type="domain" description="HTH lysR-type" evidence="5">
    <location>
        <begin position="3"/>
        <end position="60"/>
    </location>
</feature>
<evidence type="ECO:0000259" key="5">
    <source>
        <dbReference type="PROSITE" id="PS50931"/>
    </source>
</evidence>
<dbReference type="Proteomes" id="UP000218765">
    <property type="component" value="Chromosome"/>
</dbReference>
<gene>
    <name evidence="6" type="ORF">FOKN1_1546</name>
</gene>
<reference evidence="6 7" key="1">
    <citation type="submission" date="2017-05" db="EMBL/GenBank/DDBJ databases">
        <title>Thiocyanate degradation by Thiohalobacter thiocyanaticus FOKN1.</title>
        <authorList>
            <person name="Oshiki M."/>
            <person name="Fukushima T."/>
            <person name="Kawano S."/>
            <person name="Nakagawa J."/>
        </authorList>
    </citation>
    <scope>NUCLEOTIDE SEQUENCE [LARGE SCALE GENOMIC DNA]</scope>
    <source>
        <strain evidence="6 7">FOKN1</strain>
    </source>
</reference>
<keyword evidence="7" id="KW-1185">Reference proteome</keyword>
<keyword evidence="2" id="KW-0805">Transcription regulation</keyword>
<dbReference type="SUPFAM" id="SSF53850">
    <property type="entry name" value="Periplasmic binding protein-like II"/>
    <property type="match status" value="1"/>
</dbReference>
<dbReference type="FunFam" id="1.10.10.10:FF:000001">
    <property type="entry name" value="LysR family transcriptional regulator"/>
    <property type="match status" value="1"/>
</dbReference>
<dbReference type="AlphaFoldDB" id="A0A1Z4VQN3"/>
<dbReference type="GO" id="GO:0003700">
    <property type="term" value="F:DNA-binding transcription factor activity"/>
    <property type="evidence" value="ECO:0007669"/>
    <property type="project" value="InterPro"/>
</dbReference>
<sequence>MSLDIAGLRAFLAVAEHESFSAAAAELHLTQPAVSKRVAALEAAMKVRLFDRIGHRVLLSEAGEALLPRARRILLDIEDSQRAIANLSGRVEGRLYLGTSHHIGLHRLPPVLREFIEHYPEVRLELRFLDSEAVCAAVVSGELELGVVTLPVEPPPALALEPVWDDPLSVVVGRDHPLTGRDRVDMARLAATPAILPGPETFTRQIIESGFARRGLRIEAELSTNYLETIKMLVAVGLGWSLLPDSMLDDQLSALTVPGLAPHRRLGIIHHRERTLSNAARAMRAAVSRHRDP</sequence>
<dbReference type="InterPro" id="IPR000847">
    <property type="entry name" value="LysR_HTH_N"/>
</dbReference>
<dbReference type="CDD" id="cd05466">
    <property type="entry name" value="PBP2_LTTR_substrate"/>
    <property type="match status" value="1"/>
</dbReference>
<keyword evidence="3" id="KW-0238">DNA-binding</keyword>
<dbReference type="Pfam" id="PF03466">
    <property type="entry name" value="LysR_substrate"/>
    <property type="match status" value="1"/>
</dbReference>
<dbReference type="EMBL" id="AP018052">
    <property type="protein sequence ID" value="BAZ93941.1"/>
    <property type="molecule type" value="Genomic_DNA"/>
</dbReference>
<evidence type="ECO:0000256" key="2">
    <source>
        <dbReference type="ARBA" id="ARBA00023015"/>
    </source>
</evidence>
<dbReference type="SUPFAM" id="SSF46785">
    <property type="entry name" value="Winged helix' DNA-binding domain"/>
    <property type="match status" value="1"/>
</dbReference>
<evidence type="ECO:0000256" key="1">
    <source>
        <dbReference type="ARBA" id="ARBA00009437"/>
    </source>
</evidence>
<organism evidence="6 7">
    <name type="scientific">Thiohalobacter thiocyanaticus</name>
    <dbReference type="NCBI Taxonomy" id="585455"/>
    <lineage>
        <taxon>Bacteria</taxon>
        <taxon>Pseudomonadati</taxon>
        <taxon>Pseudomonadota</taxon>
        <taxon>Gammaproteobacteria</taxon>
        <taxon>Thiohalobacterales</taxon>
        <taxon>Thiohalobacteraceae</taxon>
        <taxon>Thiohalobacter</taxon>
    </lineage>
</organism>
<protein>
    <submittedName>
        <fullName evidence="6">Transcriptional regulator, LysR family</fullName>
    </submittedName>
</protein>
<dbReference type="PRINTS" id="PR00039">
    <property type="entry name" value="HTHLYSR"/>
</dbReference>
<proteinExistence type="inferred from homology"/>
<dbReference type="PANTHER" id="PTHR30419">
    <property type="entry name" value="HTH-TYPE TRANSCRIPTIONAL REGULATOR YBHD"/>
    <property type="match status" value="1"/>
</dbReference>
<dbReference type="InterPro" id="IPR036388">
    <property type="entry name" value="WH-like_DNA-bd_sf"/>
</dbReference>
<name>A0A1Z4VQN3_9GAMM</name>
<dbReference type="Gene3D" id="1.10.10.10">
    <property type="entry name" value="Winged helix-like DNA-binding domain superfamily/Winged helix DNA-binding domain"/>
    <property type="match status" value="1"/>
</dbReference>
<dbReference type="InterPro" id="IPR050950">
    <property type="entry name" value="HTH-type_LysR_regulators"/>
</dbReference>
<dbReference type="Pfam" id="PF00126">
    <property type="entry name" value="HTH_1"/>
    <property type="match status" value="1"/>
</dbReference>
<dbReference type="PANTHER" id="PTHR30419:SF8">
    <property type="entry name" value="NITROGEN ASSIMILATION TRANSCRIPTIONAL ACTIVATOR-RELATED"/>
    <property type="match status" value="1"/>
</dbReference>
<accession>A0A1Z4VQN3</accession>
<evidence type="ECO:0000256" key="4">
    <source>
        <dbReference type="ARBA" id="ARBA00023163"/>
    </source>
</evidence>
<keyword evidence="4" id="KW-0804">Transcription</keyword>
<dbReference type="GO" id="GO:0003677">
    <property type="term" value="F:DNA binding"/>
    <property type="evidence" value="ECO:0007669"/>
    <property type="project" value="UniProtKB-KW"/>
</dbReference>
<dbReference type="Gene3D" id="3.40.190.290">
    <property type="match status" value="1"/>
</dbReference>
<dbReference type="InterPro" id="IPR036390">
    <property type="entry name" value="WH_DNA-bd_sf"/>
</dbReference>
<dbReference type="PROSITE" id="PS50931">
    <property type="entry name" value="HTH_LYSR"/>
    <property type="match status" value="1"/>
</dbReference>
<comment type="similarity">
    <text evidence="1">Belongs to the LysR transcriptional regulatory family.</text>
</comment>
<dbReference type="GO" id="GO:0005829">
    <property type="term" value="C:cytosol"/>
    <property type="evidence" value="ECO:0007669"/>
    <property type="project" value="TreeGrafter"/>
</dbReference>
<dbReference type="KEGG" id="ttc:FOKN1_1546"/>
<evidence type="ECO:0000313" key="6">
    <source>
        <dbReference type="EMBL" id="BAZ93941.1"/>
    </source>
</evidence>